<dbReference type="Proteomes" id="UP000001194">
    <property type="component" value="Unassembled WGS sequence"/>
</dbReference>
<dbReference type="GeneID" id="6085743"/>
<protein>
    <submittedName>
        <fullName evidence="1">Predicted protein</fullName>
    </submittedName>
</protein>
<sequence length="387" mass="41518">MNWQVSSSAVRQIMRKVTSHAVVLLTMTGQSQVGLRVPPTQTQYDLAQGIDAHLTPSSVVRASLTCVYLTNRPSVNQLLSAPIHSISAKTRSSSPPLLRLSDQCTSADLITAEDALCLVVIPHPQQQKTTTSGSTAHSSSATTSYIPTSSISITTSTISSLGGPGVVATSVTTTSPSSSGGNGKSNMTTAIVTGVADFLALVLQNRGKREVPVGTFVEEVGATFARECYSIFGWLLMSSLSCISVNLTESFRFPGSILPIRSFPTYQELHKSLVSQNVAGLDCDVFSTRPCIRLGFIRQSRSPEPLMYSLNYLNWPWGARVHQRGDGGEEEEQGGRGRKWIMVSGWTINYDGMTPALKDEKVAPALSAGGEPPATFYKLARLLEATT</sequence>
<dbReference type="KEGG" id="lbc:LACBIDRAFT_335176"/>
<organism evidence="2">
    <name type="scientific">Laccaria bicolor (strain S238N-H82 / ATCC MYA-4686)</name>
    <name type="common">Bicoloured deceiver</name>
    <name type="synonym">Laccaria laccata var. bicolor</name>
    <dbReference type="NCBI Taxonomy" id="486041"/>
    <lineage>
        <taxon>Eukaryota</taxon>
        <taxon>Fungi</taxon>
        <taxon>Dikarya</taxon>
        <taxon>Basidiomycota</taxon>
        <taxon>Agaricomycotina</taxon>
        <taxon>Agaricomycetes</taxon>
        <taxon>Agaricomycetidae</taxon>
        <taxon>Agaricales</taxon>
        <taxon>Agaricineae</taxon>
        <taxon>Hydnangiaceae</taxon>
        <taxon>Laccaria</taxon>
    </lineage>
</organism>
<reference evidence="1 2" key="1">
    <citation type="journal article" date="2008" name="Nature">
        <title>The genome of Laccaria bicolor provides insights into mycorrhizal symbiosis.</title>
        <authorList>
            <person name="Martin F."/>
            <person name="Aerts A."/>
            <person name="Ahren D."/>
            <person name="Brun A."/>
            <person name="Danchin E.G.J."/>
            <person name="Duchaussoy F."/>
            <person name="Gibon J."/>
            <person name="Kohler A."/>
            <person name="Lindquist E."/>
            <person name="Pereda V."/>
            <person name="Salamov A."/>
            <person name="Shapiro H.J."/>
            <person name="Wuyts J."/>
            <person name="Blaudez D."/>
            <person name="Buee M."/>
            <person name="Brokstein P."/>
            <person name="Canbaeck B."/>
            <person name="Cohen D."/>
            <person name="Courty P.E."/>
            <person name="Coutinho P.M."/>
            <person name="Delaruelle C."/>
            <person name="Detter J.C."/>
            <person name="Deveau A."/>
            <person name="DiFazio S."/>
            <person name="Duplessis S."/>
            <person name="Fraissinet-Tachet L."/>
            <person name="Lucic E."/>
            <person name="Frey-Klett P."/>
            <person name="Fourrey C."/>
            <person name="Feussner I."/>
            <person name="Gay G."/>
            <person name="Grimwood J."/>
            <person name="Hoegger P.J."/>
            <person name="Jain P."/>
            <person name="Kilaru S."/>
            <person name="Labbe J."/>
            <person name="Lin Y.C."/>
            <person name="Legue V."/>
            <person name="Le Tacon F."/>
            <person name="Marmeisse R."/>
            <person name="Melayah D."/>
            <person name="Montanini B."/>
            <person name="Muratet M."/>
            <person name="Nehls U."/>
            <person name="Niculita-Hirzel H."/>
            <person name="Oudot-Le Secq M.P."/>
            <person name="Peter M."/>
            <person name="Quesneville H."/>
            <person name="Rajashekar B."/>
            <person name="Reich M."/>
            <person name="Rouhier N."/>
            <person name="Schmutz J."/>
            <person name="Yin T."/>
            <person name="Chalot M."/>
            <person name="Henrissat B."/>
            <person name="Kuees U."/>
            <person name="Lucas S."/>
            <person name="Van de Peer Y."/>
            <person name="Podila G.K."/>
            <person name="Polle A."/>
            <person name="Pukkila P.J."/>
            <person name="Richardson P.M."/>
            <person name="Rouze P."/>
            <person name="Sanders I.R."/>
            <person name="Stajich J.E."/>
            <person name="Tunlid A."/>
            <person name="Tuskan G."/>
            <person name="Grigoriev I.V."/>
        </authorList>
    </citation>
    <scope>NUCLEOTIDE SEQUENCE [LARGE SCALE GENOMIC DNA]</scope>
    <source>
        <strain evidence="2">S238N-H82 / ATCC MYA-4686</strain>
    </source>
</reference>
<dbReference type="AlphaFoldDB" id="B0E1L3"/>
<dbReference type="EMBL" id="DS547168">
    <property type="protein sequence ID" value="EDQ99284.1"/>
    <property type="molecule type" value="Genomic_DNA"/>
</dbReference>
<keyword evidence="2" id="KW-1185">Reference proteome</keyword>
<evidence type="ECO:0000313" key="1">
    <source>
        <dbReference type="EMBL" id="EDQ99284.1"/>
    </source>
</evidence>
<accession>B0E1L3</accession>
<gene>
    <name evidence="1" type="ORF">LACBIDRAFT_335176</name>
</gene>
<dbReference type="HOGENOM" id="CLU_713841_0_0_1"/>
<proteinExistence type="predicted"/>
<evidence type="ECO:0000313" key="2">
    <source>
        <dbReference type="Proteomes" id="UP000001194"/>
    </source>
</evidence>
<dbReference type="RefSeq" id="XP_001890094.1">
    <property type="nucleotide sequence ID" value="XM_001890059.1"/>
</dbReference>
<dbReference type="InParanoid" id="B0E1L3"/>
<name>B0E1L3_LACBS</name>